<keyword evidence="1" id="KW-0812">Transmembrane</keyword>
<keyword evidence="1" id="KW-0472">Membrane</keyword>
<feature type="transmembrane region" description="Helical" evidence="1">
    <location>
        <begin position="302"/>
        <end position="323"/>
    </location>
</feature>
<proteinExistence type="predicted"/>
<dbReference type="InterPro" id="IPR010317">
    <property type="entry name" value="WxLIP_PGBD"/>
</dbReference>
<feature type="domain" description="WxL Interacting Protein peptidoglycan binding" evidence="2">
    <location>
        <begin position="24"/>
        <end position="142"/>
    </location>
</feature>
<dbReference type="Pfam" id="PF11797">
    <property type="entry name" value="WxLIP_HBD"/>
    <property type="match status" value="1"/>
</dbReference>
<sequence>MIVFLFTIIDVSQMKQVKASELNFSVTTVIPRNQIDQSKSYFDLKVKPSQKQTLQILLRNDTNRQIVIEPQVHTATTNVNGVVEYGKTEEKKDSTLKYKMENLIKTNKDVTIPAKGKKILSLHLTAPEKRFDGWLAGGITLQEKEKEPKENKKEASLSIENKYSYVVAILLSGNSTKIIPKLQLNKIEPSQLNARNVIQAEIQNVKPMYVNKMSVKAKIMEKGSREVLYQADKKDMQMAPNSHFRFPVPLNGQKLQAGTYTLDMTAQSMNKTWHWTKDFTIDAEIAKELNQKDVTIETDYTWMYVVLGIGLIMIALGILLLFIRKKRKRNIHSDEENQSSFHA</sequence>
<evidence type="ECO:0000313" key="4">
    <source>
        <dbReference type="EMBL" id="MBR8691636.1"/>
    </source>
</evidence>
<evidence type="ECO:0000259" key="2">
    <source>
        <dbReference type="Pfam" id="PF06030"/>
    </source>
</evidence>
<dbReference type="Pfam" id="PF06030">
    <property type="entry name" value="WxLIP_PGBD"/>
    <property type="match status" value="1"/>
</dbReference>
<evidence type="ECO:0000256" key="1">
    <source>
        <dbReference type="SAM" id="Phobius"/>
    </source>
</evidence>
<protein>
    <submittedName>
        <fullName evidence="4">DUF916 and DUF3324 domain-containing protein</fullName>
    </submittedName>
</protein>
<organism evidence="4 5">
    <name type="scientific">Bacillus australimaris</name>
    <dbReference type="NCBI Taxonomy" id="1326968"/>
    <lineage>
        <taxon>Bacteria</taxon>
        <taxon>Bacillati</taxon>
        <taxon>Bacillota</taxon>
        <taxon>Bacilli</taxon>
        <taxon>Bacillales</taxon>
        <taxon>Bacillaceae</taxon>
        <taxon>Bacillus</taxon>
    </lineage>
</organism>
<evidence type="ECO:0000259" key="3">
    <source>
        <dbReference type="Pfam" id="PF11797"/>
    </source>
</evidence>
<gene>
    <name evidence="4" type="ORF">KCQ59_17765</name>
</gene>
<feature type="domain" description="WxL Interacting Protein host binding" evidence="3">
    <location>
        <begin position="156"/>
        <end position="291"/>
    </location>
</feature>
<reference evidence="4 5" key="1">
    <citation type="submission" date="2021-04" db="EMBL/GenBank/DDBJ databases">
        <title>Isolation of newly marine bacteria for enzymatic activity.</title>
        <authorList>
            <person name="Hadi W.A.M."/>
            <person name="Nair A.J.J."/>
            <person name="Edwin B.T."/>
        </authorList>
    </citation>
    <scope>NUCLEOTIDE SEQUENCE [LARGE SCALE GENOMIC DNA]</scope>
    <source>
        <strain evidence="4 5">B28A</strain>
    </source>
</reference>
<comment type="caution">
    <text evidence="4">The sequence shown here is derived from an EMBL/GenBank/DDBJ whole genome shotgun (WGS) entry which is preliminary data.</text>
</comment>
<dbReference type="AlphaFoldDB" id="A0ABD4QMP1"/>
<name>A0ABD4QMP1_9BACI</name>
<evidence type="ECO:0000313" key="5">
    <source>
        <dbReference type="Proteomes" id="UP000676804"/>
    </source>
</evidence>
<dbReference type="InterPro" id="IPR021759">
    <property type="entry name" value="WxLIP_HBD"/>
</dbReference>
<accession>A0ABD4QMP1</accession>
<dbReference type="Proteomes" id="UP000676804">
    <property type="component" value="Unassembled WGS sequence"/>
</dbReference>
<keyword evidence="1" id="KW-1133">Transmembrane helix</keyword>
<dbReference type="EMBL" id="JAGQFH010000030">
    <property type="protein sequence ID" value="MBR8691636.1"/>
    <property type="molecule type" value="Genomic_DNA"/>
</dbReference>